<proteinExistence type="predicted"/>
<dbReference type="Proteomes" id="UP000219336">
    <property type="component" value="Unassembled WGS sequence"/>
</dbReference>
<dbReference type="RefSeq" id="WP_158296050.1">
    <property type="nucleotide sequence ID" value="NZ_JBHSII010000006.1"/>
</dbReference>
<dbReference type="InterPro" id="IPR012336">
    <property type="entry name" value="Thioredoxin-like_fold"/>
</dbReference>
<dbReference type="EMBL" id="OANU01000006">
    <property type="protein sequence ID" value="SNX47240.1"/>
    <property type="molecule type" value="Genomic_DNA"/>
</dbReference>
<evidence type="ECO:0000259" key="2">
    <source>
        <dbReference type="Pfam" id="PF13098"/>
    </source>
</evidence>
<accession>A0A240EH15</accession>
<dbReference type="InterPro" id="IPR036249">
    <property type="entry name" value="Thioredoxin-like_sf"/>
</dbReference>
<protein>
    <submittedName>
        <fullName evidence="3">Thiol:disulfide interchange protein DsbC</fullName>
    </submittedName>
</protein>
<dbReference type="PANTHER" id="PTHR35272:SF3">
    <property type="entry name" value="THIOL:DISULFIDE INTERCHANGE PROTEIN DSBC"/>
    <property type="match status" value="1"/>
</dbReference>
<keyword evidence="1" id="KW-0732">Signal</keyword>
<gene>
    <name evidence="3" type="primary">dsbC_3</name>
    <name evidence="3" type="ORF">VTH8203_00841</name>
</gene>
<evidence type="ECO:0000313" key="4">
    <source>
        <dbReference type="Proteomes" id="UP000219336"/>
    </source>
</evidence>
<keyword evidence="4" id="KW-1185">Reference proteome</keyword>
<organism evidence="3 4">
    <name type="scientific">Vibrio thalassae</name>
    <dbReference type="NCBI Taxonomy" id="1243014"/>
    <lineage>
        <taxon>Bacteria</taxon>
        <taxon>Pseudomonadati</taxon>
        <taxon>Pseudomonadota</taxon>
        <taxon>Gammaproteobacteria</taxon>
        <taxon>Vibrionales</taxon>
        <taxon>Vibrionaceae</taxon>
        <taxon>Vibrio</taxon>
    </lineage>
</organism>
<dbReference type="AlphaFoldDB" id="A0A240EH15"/>
<sequence>MVRGVISSFLLASLNISMPTIASEAENFLRAQDFRVISRSQEKKLDNISLETIVTEQGIIYMDAAKGVFFTATKPLEIKDGELALVSQEIYKKRVESVPNKIVYKAINEKAVVQMFTDVTCGWCAKVHNNIDDYMTQGITLEVMYFPREGLSSESAKRMSAIAASADPKKWLDSAFKGDYIAGQPVHAVVKDHFIAGQSLGVGGTPSFFVNGYPFEGYLRPEQILAIYTDQ</sequence>
<dbReference type="PANTHER" id="PTHR35272">
    <property type="entry name" value="THIOL:DISULFIDE INTERCHANGE PROTEIN DSBC-RELATED"/>
    <property type="match status" value="1"/>
</dbReference>
<reference evidence="4" key="1">
    <citation type="submission" date="2016-06" db="EMBL/GenBank/DDBJ databases">
        <authorList>
            <person name="Rodrigo-Torres L."/>
            <person name="Arahal R.D."/>
            <person name="Lucena T."/>
        </authorList>
    </citation>
    <scope>NUCLEOTIDE SEQUENCE [LARGE SCALE GENOMIC DNA]</scope>
    <source>
        <strain evidence="4">CECT8203</strain>
    </source>
</reference>
<feature type="domain" description="Thioredoxin-like fold" evidence="2">
    <location>
        <begin position="107"/>
        <end position="227"/>
    </location>
</feature>
<dbReference type="SUPFAM" id="SSF52833">
    <property type="entry name" value="Thioredoxin-like"/>
    <property type="match status" value="1"/>
</dbReference>
<feature type="chain" id="PRO_5012308914" evidence="1">
    <location>
        <begin position="23"/>
        <end position="231"/>
    </location>
</feature>
<name>A0A240EH15_9VIBR</name>
<evidence type="ECO:0000313" key="3">
    <source>
        <dbReference type="EMBL" id="SNX47240.1"/>
    </source>
</evidence>
<evidence type="ECO:0000256" key="1">
    <source>
        <dbReference type="SAM" id="SignalP"/>
    </source>
</evidence>
<feature type="signal peptide" evidence="1">
    <location>
        <begin position="1"/>
        <end position="22"/>
    </location>
</feature>
<dbReference type="OrthoDB" id="5876620at2"/>
<dbReference type="Gene3D" id="3.40.30.10">
    <property type="entry name" value="Glutaredoxin"/>
    <property type="match status" value="1"/>
</dbReference>
<dbReference type="InterPro" id="IPR051470">
    <property type="entry name" value="Thiol:disulfide_interchange"/>
</dbReference>
<dbReference type="Pfam" id="PF13098">
    <property type="entry name" value="Thioredoxin_2"/>
    <property type="match status" value="1"/>
</dbReference>